<organism evidence="1">
    <name type="scientific">marine sediment metagenome</name>
    <dbReference type="NCBI Taxonomy" id="412755"/>
    <lineage>
        <taxon>unclassified sequences</taxon>
        <taxon>metagenomes</taxon>
        <taxon>ecological metagenomes</taxon>
    </lineage>
</organism>
<gene>
    <name evidence="1" type="ORF">LCGC14_1405700</name>
</gene>
<feature type="non-terminal residue" evidence="1">
    <location>
        <position position="1"/>
    </location>
</feature>
<protein>
    <submittedName>
        <fullName evidence="1">Uncharacterized protein</fullName>
    </submittedName>
</protein>
<dbReference type="EMBL" id="LAZR01009225">
    <property type="protein sequence ID" value="KKM73919.1"/>
    <property type="molecule type" value="Genomic_DNA"/>
</dbReference>
<evidence type="ECO:0000313" key="1">
    <source>
        <dbReference type="EMBL" id="KKM73919.1"/>
    </source>
</evidence>
<proteinExistence type="predicted"/>
<dbReference type="AlphaFoldDB" id="A0A0F9JVS5"/>
<comment type="caution">
    <text evidence="1">The sequence shown here is derived from an EMBL/GenBank/DDBJ whole genome shotgun (WGS) entry which is preliminary data.</text>
</comment>
<sequence length="81" mass="9142">SITYWYKKLLAEGNNAKEIATKVLELAKEGKLDHTKEITDRTDGKVIQQTDHTFDGEGLSAVLLKLRGYQPPQLEEGKEIE</sequence>
<reference evidence="1" key="1">
    <citation type="journal article" date="2015" name="Nature">
        <title>Complex archaea that bridge the gap between prokaryotes and eukaryotes.</title>
        <authorList>
            <person name="Spang A."/>
            <person name="Saw J.H."/>
            <person name="Jorgensen S.L."/>
            <person name="Zaremba-Niedzwiedzka K."/>
            <person name="Martijn J."/>
            <person name="Lind A.E."/>
            <person name="van Eijk R."/>
            <person name="Schleper C."/>
            <person name="Guy L."/>
            <person name="Ettema T.J."/>
        </authorList>
    </citation>
    <scope>NUCLEOTIDE SEQUENCE</scope>
</reference>
<accession>A0A0F9JVS5</accession>
<name>A0A0F9JVS5_9ZZZZ</name>